<sequence>MEVEKEIKKMTLGHEIGAGAACLKCKDKCEGFELHFWRKICRNCKCGLMDHDVQMNSEDNRKVGKLFEDTKYTGLVAKLKTDGDPTYKGNQVTFSISSSPMSATAVPYSPHTVPANAGAGAGAGSWGEVGAGAVAGSGARNGAGAGAGYGASAGAGAGPATMSKPGAIRPNAVSVNVVPVRKDAVMSVTYEWAPPGVKQYMAVRYIELLPPERRPIAGTEGAAYRRQQMAVQLPEHDQDPAKCHELTPAEVKQMQQFVRKYKDEALGVGDIKLPEEMMGQGLGQERGPGQGAPGMGAPGMGAPGMGAPGMGAPGMGAPGMGGPGQGGPGMRGPGMRGPGMGGPGMGAPGMGAPGMGAPGMGGPGQGGPGQGGPGQGGPGMGGPGMGGPGMGGPGMGGPGQGGPGQGGPGQGGPGQGGPGMGGPGQGGPGMAEHPGMATAGGAFGPAGPGLRTRPGAGGALGPAGPVQPGMWAGGYPGAGKGAPEDMGTAATTTAGSMGTPGAPGPHLAGPCGQYSCHQCQLPMRQGEPAVYAERAGYDKLWHPACFVCCTCSELLVDMIYFWKKGQLYCGRHYGDSEKPRCGGCDELIFSNEYTQAEDQNWHLKHFCCFDCDCVLAGETYVMENNKPVCKPCYMKSHAVVCTACQNPVEPEAQRVSYGEFCWHAEPQCFQCSCCAKCLIGERFMAIQGMLFCSVECKKKTMT</sequence>
<gene>
    <name evidence="16" type="primary">LOC120053303</name>
</gene>
<evidence type="ECO:0000256" key="6">
    <source>
        <dbReference type="ARBA" id="ARBA00022723"/>
    </source>
</evidence>
<dbReference type="Gene3D" id="2.10.110.10">
    <property type="entry name" value="Cysteine Rich Protein"/>
    <property type="match status" value="3"/>
</dbReference>
<evidence type="ECO:0000256" key="12">
    <source>
        <dbReference type="SAM" id="MobiDB-lite"/>
    </source>
</evidence>
<dbReference type="PROSITE" id="PS50023">
    <property type="entry name" value="LIM_DOMAIN_2"/>
    <property type="match status" value="2"/>
</dbReference>
<evidence type="ECO:0000256" key="2">
    <source>
        <dbReference type="ARBA" id="ARBA00004496"/>
    </source>
</evidence>
<reference evidence="16" key="1">
    <citation type="submission" date="2025-08" db="UniProtKB">
        <authorList>
            <consortium name="RefSeq"/>
        </authorList>
    </citation>
    <scope>IDENTIFICATION</scope>
    <source>
        <tissue evidence="16">White muscle</tissue>
    </source>
</reference>
<feature type="compositionally biased region" description="Gly residues" evidence="12">
    <location>
        <begin position="471"/>
        <end position="480"/>
    </location>
</feature>
<dbReference type="KEGG" id="snh:120053303"/>
<evidence type="ECO:0000256" key="11">
    <source>
        <dbReference type="PROSITE-ProRule" id="PRU00125"/>
    </source>
</evidence>
<feature type="domain" description="LIM zinc-binding" evidence="13">
    <location>
        <begin position="514"/>
        <end position="577"/>
    </location>
</feature>
<dbReference type="PROSITE" id="PS51303">
    <property type="entry name" value="PET"/>
    <property type="match status" value="1"/>
</dbReference>
<dbReference type="FunFam" id="2.10.110.10:FF:000005">
    <property type="entry name" value="Testin isoform 1"/>
    <property type="match status" value="1"/>
</dbReference>
<evidence type="ECO:0000256" key="7">
    <source>
        <dbReference type="ARBA" id="ARBA00022737"/>
    </source>
</evidence>
<feature type="region of interest" description="Disordered" evidence="12">
    <location>
        <begin position="280"/>
        <end position="501"/>
    </location>
</feature>
<dbReference type="Pfam" id="PF06297">
    <property type="entry name" value="PET"/>
    <property type="match status" value="1"/>
</dbReference>
<evidence type="ECO:0000313" key="16">
    <source>
        <dbReference type="RefSeq" id="XP_038856362.1"/>
    </source>
</evidence>
<keyword evidence="7" id="KW-0677">Repeat</keyword>
<dbReference type="CDD" id="cd09416">
    <property type="entry name" value="LIM2_Testin"/>
    <property type="match status" value="1"/>
</dbReference>
<dbReference type="PANTHER" id="PTHR24211">
    <property type="entry name" value="LIM DOMAIN-CONTAINING PROTEIN"/>
    <property type="match status" value="1"/>
</dbReference>
<dbReference type="SUPFAM" id="SSF57716">
    <property type="entry name" value="Glucocorticoid receptor-like (DNA-binding domain)"/>
    <property type="match status" value="2"/>
</dbReference>
<feature type="compositionally biased region" description="Low complexity" evidence="12">
    <location>
        <begin position="430"/>
        <end position="440"/>
    </location>
</feature>
<dbReference type="InterPro" id="IPR001781">
    <property type="entry name" value="Znf_LIM"/>
</dbReference>
<evidence type="ECO:0000313" key="15">
    <source>
        <dbReference type="Proteomes" id="UP000808372"/>
    </source>
</evidence>
<dbReference type="GO" id="GO:0008270">
    <property type="term" value="F:zinc ion binding"/>
    <property type="evidence" value="ECO:0007669"/>
    <property type="project" value="InterPro"/>
</dbReference>
<evidence type="ECO:0000256" key="1">
    <source>
        <dbReference type="ARBA" id="ARBA00004246"/>
    </source>
</evidence>
<dbReference type="AlphaFoldDB" id="A0A8U1EQA0"/>
<evidence type="ECO:0000259" key="14">
    <source>
        <dbReference type="PROSITE" id="PS51303"/>
    </source>
</evidence>
<accession>A0A8U1EQA0</accession>
<dbReference type="PANTHER" id="PTHR24211:SF1">
    <property type="entry name" value="TESTIN"/>
    <property type="match status" value="1"/>
</dbReference>
<feature type="domain" description="PET" evidence="14">
    <location>
        <begin position="171"/>
        <end position="278"/>
    </location>
</feature>
<comment type="subcellular location">
    <subcellularLocation>
        <location evidence="1">Cell junction</location>
        <location evidence="1">Focal adhesion</location>
    </subcellularLocation>
    <subcellularLocation>
        <location evidence="2">Cytoplasm</location>
    </subcellularLocation>
</comment>
<dbReference type="InterPro" id="IPR034960">
    <property type="entry name" value="LIM3_Testin"/>
</dbReference>
<keyword evidence="10 11" id="KW-0440">LIM domain</keyword>
<keyword evidence="6 11" id="KW-0479">Metal-binding</keyword>
<evidence type="ECO:0000256" key="9">
    <source>
        <dbReference type="ARBA" id="ARBA00022949"/>
    </source>
</evidence>
<evidence type="ECO:0000256" key="3">
    <source>
        <dbReference type="ARBA" id="ARBA00008268"/>
    </source>
</evidence>
<dbReference type="OrthoDB" id="10069167at2759"/>
<keyword evidence="15" id="KW-1185">Reference proteome</keyword>
<evidence type="ECO:0000256" key="4">
    <source>
        <dbReference type="ARBA" id="ARBA00019588"/>
    </source>
</evidence>
<evidence type="ECO:0000259" key="13">
    <source>
        <dbReference type="PROSITE" id="PS50023"/>
    </source>
</evidence>
<keyword evidence="5" id="KW-0963">Cytoplasm</keyword>
<dbReference type="GO" id="GO:0005737">
    <property type="term" value="C:cytoplasm"/>
    <property type="evidence" value="ECO:0007669"/>
    <property type="project" value="UniProtKB-SubCell"/>
</dbReference>
<keyword evidence="8 11" id="KW-0862">Zinc</keyword>
<feature type="compositionally biased region" description="Low complexity" evidence="12">
    <location>
        <begin position="486"/>
        <end position="500"/>
    </location>
</feature>
<proteinExistence type="inferred from homology"/>
<keyword evidence="9" id="KW-0965">Cell junction</keyword>
<dbReference type="CDD" id="cd09829">
    <property type="entry name" value="PET_testin"/>
    <property type="match status" value="1"/>
</dbReference>
<evidence type="ECO:0000256" key="8">
    <source>
        <dbReference type="ARBA" id="ARBA00022833"/>
    </source>
</evidence>
<dbReference type="CDD" id="cd09413">
    <property type="entry name" value="LIM1_Testin"/>
    <property type="match status" value="1"/>
</dbReference>
<dbReference type="RefSeq" id="XP_038856362.1">
    <property type="nucleotide sequence ID" value="XM_039000434.1"/>
</dbReference>
<evidence type="ECO:0000256" key="5">
    <source>
        <dbReference type="ARBA" id="ARBA00022490"/>
    </source>
</evidence>
<dbReference type="PROSITE" id="PS00478">
    <property type="entry name" value="LIM_DOMAIN_1"/>
    <property type="match status" value="1"/>
</dbReference>
<dbReference type="InterPro" id="IPR034959">
    <property type="entry name" value="LIM2_Testin"/>
</dbReference>
<dbReference type="Pfam" id="PF00412">
    <property type="entry name" value="LIM"/>
    <property type="match status" value="2"/>
</dbReference>
<dbReference type="GO" id="GO:0005925">
    <property type="term" value="C:focal adhesion"/>
    <property type="evidence" value="ECO:0007669"/>
    <property type="project" value="UniProtKB-SubCell"/>
</dbReference>
<comment type="similarity">
    <text evidence="3">Belongs to the prickle / espinas / testin family.</text>
</comment>
<feature type="domain" description="LIM zinc-binding" evidence="13">
    <location>
        <begin position="579"/>
        <end position="639"/>
    </location>
</feature>
<feature type="compositionally biased region" description="Gly residues" evidence="12">
    <location>
        <begin position="280"/>
        <end position="429"/>
    </location>
</feature>
<dbReference type="SMART" id="SM00132">
    <property type="entry name" value="LIM"/>
    <property type="match status" value="3"/>
</dbReference>
<dbReference type="InterPro" id="IPR010442">
    <property type="entry name" value="PET_domain"/>
</dbReference>
<dbReference type="CDD" id="cd09419">
    <property type="entry name" value="LIM3_Testin"/>
    <property type="match status" value="1"/>
</dbReference>
<evidence type="ECO:0000256" key="10">
    <source>
        <dbReference type="ARBA" id="ARBA00023038"/>
    </source>
</evidence>
<organism evidence="15 16">
    <name type="scientific">Salvelinus namaycush</name>
    <name type="common">Lake trout</name>
    <name type="synonym">Salmo namaycush</name>
    <dbReference type="NCBI Taxonomy" id="8040"/>
    <lineage>
        <taxon>Eukaryota</taxon>
        <taxon>Metazoa</taxon>
        <taxon>Chordata</taxon>
        <taxon>Craniata</taxon>
        <taxon>Vertebrata</taxon>
        <taxon>Euteleostomi</taxon>
        <taxon>Actinopterygii</taxon>
        <taxon>Neopterygii</taxon>
        <taxon>Teleostei</taxon>
        <taxon>Protacanthopterygii</taxon>
        <taxon>Salmoniformes</taxon>
        <taxon>Salmonidae</taxon>
        <taxon>Salmoninae</taxon>
        <taxon>Salvelinus</taxon>
    </lineage>
</organism>
<dbReference type="GeneID" id="120053303"/>
<dbReference type="InterPro" id="IPR047120">
    <property type="entry name" value="Pk/Esn/Tes"/>
</dbReference>
<dbReference type="InterPro" id="IPR033724">
    <property type="entry name" value="PET_testin"/>
</dbReference>
<name>A0A8U1EQA0_SALNM</name>
<protein>
    <recommendedName>
        <fullName evidence="4">Testin</fullName>
    </recommendedName>
</protein>
<dbReference type="Proteomes" id="UP000808372">
    <property type="component" value="Chromosome 9"/>
</dbReference>
<dbReference type="InterPro" id="IPR034958">
    <property type="entry name" value="LIM1_Testin"/>
</dbReference>